<evidence type="ECO:0000313" key="2">
    <source>
        <dbReference type="Proteomes" id="UP001597188"/>
    </source>
</evidence>
<dbReference type="EMBL" id="JBHTOJ010000016">
    <property type="protein sequence ID" value="MFD1420725.1"/>
    <property type="molecule type" value="Genomic_DNA"/>
</dbReference>
<comment type="caution">
    <text evidence="1">The sequence shown here is derived from an EMBL/GenBank/DDBJ whole genome shotgun (WGS) entry which is preliminary data.</text>
</comment>
<organism evidence="1 2">
    <name type="scientific">Lactiplantibacillus songbeiensis</name>
    <dbReference type="NCBI Taxonomy" id="2559920"/>
    <lineage>
        <taxon>Bacteria</taxon>
        <taxon>Bacillati</taxon>
        <taxon>Bacillota</taxon>
        <taxon>Bacilli</taxon>
        <taxon>Lactobacillales</taxon>
        <taxon>Lactobacillaceae</taxon>
        <taxon>Lactiplantibacillus</taxon>
    </lineage>
</organism>
<proteinExistence type="predicted"/>
<sequence length="117" mass="13678">MHVKLACWRKRRLKQMNTLISGDREISIREHFTVWCLFKLKKDTSEPGYSSNTSVRTMYGQIKNPEMLLWLAEVVGVDEELIDQVVKKISNNVSPTMRCGLLRQEIPFEVIIKKLNK</sequence>
<dbReference type="RefSeq" id="WP_137636065.1">
    <property type="nucleotide sequence ID" value="NZ_BJDL01000032.1"/>
</dbReference>
<accession>A0ABW4C1J5</accession>
<name>A0ABW4C1J5_9LACO</name>
<evidence type="ECO:0000313" key="1">
    <source>
        <dbReference type="EMBL" id="MFD1420725.1"/>
    </source>
</evidence>
<keyword evidence="2" id="KW-1185">Reference proteome</keyword>
<reference evidence="2" key="1">
    <citation type="journal article" date="2019" name="Int. J. Syst. Evol. Microbiol.">
        <title>The Global Catalogue of Microorganisms (GCM) 10K type strain sequencing project: providing services to taxonomists for standard genome sequencing and annotation.</title>
        <authorList>
            <consortium name="The Broad Institute Genomics Platform"/>
            <consortium name="The Broad Institute Genome Sequencing Center for Infectious Disease"/>
            <person name="Wu L."/>
            <person name="Ma J."/>
        </authorList>
    </citation>
    <scope>NUCLEOTIDE SEQUENCE [LARGE SCALE GENOMIC DNA]</scope>
    <source>
        <strain evidence="2">CCM 8931</strain>
    </source>
</reference>
<dbReference type="Proteomes" id="UP001597188">
    <property type="component" value="Unassembled WGS sequence"/>
</dbReference>
<protein>
    <submittedName>
        <fullName evidence="1">Uncharacterized protein</fullName>
    </submittedName>
</protein>
<gene>
    <name evidence="1" type="ORF">ACFQ5L_07135</name>
</gene>